<dbReference type="PANTHER" id="PTHR42791">
    <property type="entry name" value="GNAT FAMILY ACETYLTRANSFERASE"/>
    <property type="match status" value="1"/>
</dbReference>
<protein>
    <submittedName>
        <fullName evidence="2">Puromycin N-acetyltransferase</fullName>
    </submittedName>
</protein>
<organism evidence="2 3">
    <name type="scientific">Chaetomidium leptoderma</name>
    <dbReference type="NCBI Taxonomy" id="669021"/>
    <lineage>
        <taxon>Eukaryota</taxon>
        <taxon>Fungi</taxon>
        <taxon>Dikarya</taxon>
        <taxon>Ascomycota</taxon>
        <taxon>Pezizomycotina</taxon>
        <taxon>Sordariomycetes</taxon>
        <taxon>Sordariomycetidae</taxon>
        <taxon>Sordariales</taxon>
        <taxon>Chaetomiaceae</taxon>
        <taxon>Chaetomidium</taxon>
    </lineage>
</organism>
<dbReference type="Proteomes" id="UP001302745">
    <property type="component" value="Unassembled WGS sequence"/>
</dbReference>
<dbReference type="SUPFAM" id="SSF55729">
    <property type="entry name" value="Acyl-CoA N-acyltransferases (Nat)"/>
    <property type="match status" value="1"/>
</dbReference>
<accession>A0AAN6VFA9</accession>
<dbReference type="GO" id="GO:0016747">
    <property type="term" value="F:acyltransferase activity, transferring groups other than amino-acyl groups"/>
    <property type="evidence" value="ECO:0007669"/>
    <property type="project" value="InterPro"/>
</dbReference>
<sequence length="223" mass="24591">MPLQLRPAQDADGAKLGLIGRDAFRDTLSRSFFPPHLYSKSETGDPSLDEAQWRAARTMRRMRDGKPTFVVVDVPEDGSGAEEVVGFAQWELPQATPPASEAVAEVDKDTLPGSLDQEKLIEMYAILEKETKRALGPDGHSKMWYLLLLAVDPTQYRRGIGRMLVQHGLDQAAKAGKDAFLVATPNGRGLYLSVGFCDMEEPFLLGGTPHYSMLWRKPDSTSA</sequence>
<keyword evidence="3" id="KW-1185">Reference proteome</keyword>
<dbReference type="Pfam" id="PF00583">
    <property type="entry name" value="Acetyltransf_1"/>
    <property type="match status" value="1"/>
</dbReference>
<evidence type="ECO:0000259" key="1">
    <source>
        <dbReference type="PROSITE" id="PS51186"/>
    </source>
</evidence>
<dbReference type="Gene3D" id="3.40.630.30">
    <property type="match status" value="1"/>
</dbReference>
<dbReference type="PROSITE" id="PS51186">
    <property type="entry name" value="GNAT"/>
    <property type="match status" value="1"/>
</dbReference>
<dbReference type="InterPro" id="IPR016181">
    <property type="entry name" value="Acyl_CoA_acyltransferase"/>
</dbReference>
<reference evidence="2" key="2">
    <citation type="submission" date="2023-05" db="EMBL/GenBank/DDBJ databases">
        <authorList>
            <consortium name="Lawrence Berkeley National Laboratory"/>
            <person name="Steindorff A."/>
            <person name="Hensen N."/>
            <person name="Bonometti L."/>
            <person name="Westerberg I."/>
            <person name="Brannstrom I.O."/>
            <person name="Guillou S."/>
            <person name="Cros-Aarteil S."/>
            <person name="Calhoun S."/>
            <person name="Haridas S."/>
            <person name="Kuo A."/>
            <person name="Mondo S."/>
            <person name="Pangilinan J."/>
            <person name="Riley R."/>
            <person name="Labutti K."/>
            <person name="Andreopoulos B."/>
            <person name="Lipzen A."/>
            <person name="Chen C."/>
            <person name="Yanf M."/>
            <person name="Daum C."/>
            <person name="Ng V."/>
            <person name="Clum A."/>
            <person name="Ohm R."/>
            <person name="Martin F."/>
            <person name="Silar P."/>
            <person name="Natvig D."/>
            <person name="Lalanne C."/>
            <person name="Gautier V."/>
            <person name="Ament-Velasquez S.L."/>
            <person name="Kruys A."/>
            <person name="Hutchinson M.I."/>
            <person name="Powell A.J."/>
            <person name="Barry K."/>
            <person name="Miller A.N."/>
            <person name="Grigoriev I.V."/>
            <person name="Debuchy R."/>
            <person name="Gladieux P."/>
            <person name="Thoren M.H."/>
            <person name="Johannesson H."/>
        </authorList>
    </citation>
    <scope>NUCLEOTIDE SEQUENCE</scope>
    <source>
        <strain evidence="2">CBS 538.74</strain>
    </source>
</reference>
<dbReference type="InterPro" id="IPR052523">
    <property type="entry name" value="Trichothecene_AcTrans"/>
</dbReference>
<comment type="caution">
    <text evidence="2">The sequence shown here is derived from an EMBL/GenBank/DDBJ whole genome shotgun (WGS) entry which is preliminary data.</text>
</comment>
<dbReference type="InterPro" id="IPR000182">
    <property type="entry name" value="GNAT_dom"/>
</dbReference>
<dbReference type="AlphaFoldDB" id="A0AAN6VFA9"/>
<evidence type="ECO:0000313" key="2">
    <source>
        <dbReference type="EMBL" id="KAK4149786.1"/>
    </source>
</evidence>
<dbReference type="PANTHER" id="PTHR42791:SF2">
    <property type="entry name" value="N-ACETYLTRANSFERASE DOMAIN-CONTAINING PROTEIN"/>
    <property type="match status" value="1"/>
</dbReference>
<feature type="domain" description="N-acetyltransferase" evidence="1">
    <location>
        <begin position="82"/>
        <end position="218"/>
    </location>
</feature>
<gene>
    <name evidence="2" type="ORF">C8A00DRAFT_46661</name>
</gene>
<reference evidence="2" key="1">
    <citation type="journal article" date="2023" name="Mol. Phylogenet. Evol.">
        <title>Genome-scale phylogeny and comparative genomics of the fungal order Sordariales.</title>
        <authorList>
            <person name="Hensen N."/>
            <person name="Bonometti L."/>
            <person name="Westerberg I."/>
            <person name="Brannstrom I.O."/>
            <person name="Guillou S."/>
            <person name="Cros-Aarteil S."/>
            <person name="Calhoun S."/>
            <person name="Haridas S."/>
            <person name="Kuo A."/>
            <person name="Mondo S."/>
            <person name="Pangilinan J."/>
            <person name="Riley R."/>
            <person name="LaButti K."/>
            <person name="Andreopoulos B."/>
            <person name="Lipzen A."/>
            <person name="Chen C."/>
            <person name="Yan M."/>
            <person name="Daum C."/>
            <person name="Ng V."/>
            <person name="Clum A."/>
            <person name="Steindorff A."/>
            <person name="Ohm R.A."/>
            <person name="Martin F."/>
            <person name="Silar P."/>
            <person name="Natvig D.O."/>
            <person name="Lalanne C."/>
            <person name="Gautier V."/>
            <person name="Ament-Velasquez S.L."/>
            <person name="Kruys A."/>
            <person name="Hutchinson M.I."/>
            <person name="Powell A.J."/>
            <person name="Barry K."/>
            <person name="Miller A.N."/>
            <person name="Grigoriev I.V."/>
            <person name="Debuchy R."/>
            <person name="Gladieux P."/>
            <person name="Hiltunen Thoren M."/>
            <person name="Johannesson H."/>
        </authorList>
    </citation>
    <scope>NUCLEOTIDE SEQUENCE</scope>
    <source>
        <strain evidence="2">CBS 538.74</strain>
    </source>
</reference>
<proteinExistence type="predicted"/>
<evidence type="ECO:0000313" key="3">
    <source>
        <dbReference type="Proteomes" id="UP001302745"/>
    </source>
</evidence>
<dbReference type="EMBL" id="MU857123">
    <property type="protein sequence ID" value="KAK4149786.1"/>
    <property type="molecule type" value="Genomic_DNA"/>
</dbReference>
<name>A0AAN6VFA9_9PEZI</name>
<dbReference type="CDD" id="cd04301">
    <property type="entry name" value="NAT_SF"/>
    <property type="match status" value="1"/>
</dbReference>